<feature type="domain" description="CCHC-type" evidence="2">
    <location>
        <begin position="259"/>
        <end position="277"/>
    </location>
</feature>
<comment type="caution">
    <text evidence="3">The sequence shown here is derived from an EMBL/GenBank/DDBJ whole genome shotgun (WGS) entry which is preliminary data.</text>
</comment>
<accession>A0A4Y1ZK42</accession>
<gene>
    <name evidence="3" type="ORF">AVEN_31014_1</name>
</gene>
<sequence length="399" mass="46196">MHRGPKCTTRLMGRHARPTRGGNWLSMRSKKQTERQLLLMESSLAYPRGKEKKATNSREEKTEGDKTLGYLGVVNPVTPEEDIRKVCGQTENKFSNGLVKIFPTSWEHHTQISNHCRTQGYDFHIIQPVNKRPVKVVIKDLPARHDPEDIKTYLKDELKFPVEKVTQLSKLRTREPLPIFLVELQKTPKTTEIYQINHINYLKVKIEEYRGRRIVNQCFKCNWYHHKANECQSTPRCLKCAQPHETNTCNIKEKVENPQCINCGQTGHVASYRGCPKFPKPNTPQQNRANYFNSQPRFFNRNSNIVRQNVSYSRALNPQSYQEMAPPNQASDTAIDQQPNFQNNEFRDIIEGLAELKKLLKEYPNLFNALKQLKHQNSTMEKLNILMIAFDTTGTSDSG</sequence>
<dbReference type="Gene3D" id="4.10.60.10">
    <property type="entry name" value="Zinc finger, CCHC-type"/>
    <property type="match status" value="1"/>
</dbReference>
<dbReference type="Proteomes" id="UP000499080">
    <property type="component" value="Unassembled WGS sequence"/>
</dbReference>
<name>A0A4Y1ZK42_ARAVE</name>
<reference evidence="3 4" key="1">
    <citation type="journal article" date="2019" name="Sci. Rep.">
        <title>Orb-weaving spider Araneus ventricosus genome elucidates the spidroin gene catalogue.</title>
        <authorList>
            <person name="Kono N."/>
            <person name="Nakamura H."/>
            <person name="Ohtoshi R."/>
            <person name="Moran D.A.P."/>
            <person name="Shinohara A."/>
            <person name="Yoshida Y."/>
            <person name="Fujiwara M."/>
            <person name="Mori M."/>
            <person name="Tomita M."/>
            <person name="Arakawa K."/>
        </authorList>
    </citation>
    <scope>NUCLEOTIDE SEQUENCE [LARGE SCALE GENOMIC DNA]</scope>
</reference>
<protein>
    <recommendedName>
        <fullName evidence="2">CCHC-type domain-containing protein</fullName>
    </recommendedName>
</protein>
<evidence type="ECO:0000259" key="2">
    <source>
        <dbReference type="SMART" id="SM00343"/>
    </source>
</evidence>
<feature type="domain" description="CCHC-type" evidence="2">
    <location>
        <begin position="217"/>
        <end position="233"/>
    </location>
</feature>
<keyword evidence="4" id="KW-1185">Reference proteome</keyword>
<feature type="region of interest" description="Disordered" evidence="1">
    <location>
        <begin position="1"/>
        <end position="65"/>
    </location>
</feature>
<evidence type="ECO:0000313" key="4">
    <source>
        <dbReference type="Proteomes" id="UP000499080"/>
    </source>
</evidence>
<dbReference type="SMART" id="SM00343">
    <property type="entry name" value="ZnF_C2HC"/>
    <property type="match status" value="2"/>
</dbReference>
<proteinExistence type="predicted"/>
<organism evidence="3 4">
    <name type="scientific">Araneus ventricosus</name>
    <name type="common">Orbweaver spider</name>
    <name type="synonym">Epeira ventricosa</name>
    <dbReference type="NCBI Taxonomy" id="182803"/>
    <lineage>
        <taxon>Eukaryota</taxon>
        <taxon>Metazoa</taxon>
        <taxon>Ecdysozoa</taxon>
        <taxon>Arthropoda</taxon>
        <taxon>Chelicerata</taxon>
        <taxon>Arachnida</taxon>
        <taxon>Araneae</taxon>
        <taxon>Araneomorphae</taxon>
        <taxon>Entelegynae</taxon>
        <taxon>Araneoidea</taxon>
        <taxon>Araneidae</taxon>
        <taxon>Araneus</taxon>
    </lineage>
</organism>
<feature type="compositionally biased region" description="Basic and acidic residues" evidence="1">
    <location>
        <begin position="48"/>
        <end position="65"/>
    </location>
</feature>
<dbReference type="InterPro" id="IPR001878">
    <property type="entry name" value="Znf_CCHC"/>
</dbReference>
<dbReference type="GO" id="GO:0008270">
    <property type="term" value="F:zinc ion binding"/>
    <property type="evidence" value="ECO:0007669"/>
    <property type="project" value="InterPro"/>
</dbReference>
<dbReference type="OrthoDB" id="6473680at2759"/>
<dbReference type="AlphaFoldDB" id="A0A4Y1ZK42"/>
<dbReference type="InterPro" id="IPR006579">
    <property type="entry name" value="Pre_C2HC_dom"/>
</dbReference>
<evidence type="ECO:0000313" key="3">
    <source>
        <dbReference type="EMBL" id="GBL54294.1"/>
    </source>
</evidence>
<evidence type="ECO:0000256" key="1">
    <source>
        <dbReference type="SAM" id="MobiDB-lite"/>
    </source>
</evidence>
<dbReference type="GO" id="GO:0003676">
    <property type="term" value="F:nucleic acid binding"/>
    <property type="evidence" value="ECO:0007669"/>
    <property type="project" value="InterPro"/>
</dbReference>
<dbReference type="Pfam" id="PF07530">
    <property type="entry name" value="PRE_C2HC"/>
    <property type="match status" value="1"/>
</dbReference>
<dbReference type="EMBL" id="BGPR01075245">
    <property type="protein sequence ID" value="GBL54294.1"/>
    <property type="molecule type" value="Genomic_DNA"/>
</dbReference>